<dbReference type="InterPro" id="IPR000792">
    <property type="entry name" value="Tscrpt_reg_LuxR_C"/>
</dbReference>
<dbReference type="RefSeq" id="WP_380595714.1">
    <property type="nucleotide sequence ID" value="NZ_JBHSDU010000003.1"/>
</dbReference>
<evidence type="ECO:0000256" key="2">
    <source>
        <dbReference type="ARBA" id="ARBA00023125"/>
    </source>
</evidence>
<keyword evidence="2" id="KW-0238">DNA-binding</keyword>
<accession>A0ABV8SPZ1</accession>
<gene>
    <name evidence="5" type="ORF">ACFPN2_05940</name>
</gene>
<dbReference type="PROSITE" id="PS50043">
    <property type="entry name" value="HTH_LUXR_2"/>
    <property type="match status" value="1"/>
</dbReference>
<name>A0ABV8SPZ1_9GAMM</name>
<proteinExistence type="predicted"/>
<dbReference type="PANTHER" id="PTHR44688:SF16">
    <property type="entry name" value="DNA-BINDING TRANSCRIPTIONAL ACTIVATOR DEVR_DOSR"/>
    <property type="match status" value="1"/>
</dbReference>
<protein>
    <submittedName>
        <fullName evidence="5">Response regulator transcription factor</fullName>
    </submittedName>
</protein>
<sequence length="128" mass="14081">MDTAEVCEQTDIYEQVREAVRQAVSDTLARIATRDDLNTLLLQLMPTPAATNAVRVSAPPSAATPSSVRLTAREQEILERITAGDSNKEIARAFDLSLHTVKRHVANILTKLGVSSRVQAATWKYARH</sequence>
<evidence type="ECO:0000256" key="1">
    <source>
        <dbReference type="ARBA" id="ARBA00023015"/>
    </source>
</evidence>
<dbReference type="Pfam" id="PF00196">
    <property type="entry name" value="GerE"/>
    <property type="match status" value="1"/>
</dbReference>
<feature type="domain" description="HTH luxR-type" evidence="4">
    <location>
        <begin position="63"/>
        <end position="128"/>
    </location>
</feature>
<dbReference type="SUPFAM" id="SSF46894">
    <property type="entry name" value="C-terminal effector domain of the bipartite response regulators"/>
    <property type="match status" value="1"/>
</dbReference>
<dbReference type="EMBL" id="JBHSDU010000003">
    <property type="protein sequence ID" value="MFC4308618.1"/>
    <property type="molecule type" value="Genomic_DNA"/>
</dbReference>
<dbReference type="CDD" id="cd06170">
    <property type="entry name" value="LuxR_C_like"/>
    <property type="match status" value="1"/>
</dbReference>
<dbReference type="InterPro" id="IPR016032">
    <property type="entry name" value="Sig_transdc_resp-reg_C-effctor"/>
</dbReference>
<dbReference type="PRINTS" id="PR00038">
    <property type="entry name" value="HTHLUXR"/>
</dbReference>
<dbReference type="SMART" id="SM00421">
    <property type="entry name" value="HTH_LUXR"/>
    <property type="match status" value="1"/>
</dbReference>
<reference evidence="6" key="1">
    <citation type="journal article" date="2019" name="Int. J. Syst. Evol. Microbiol.">
        <title>The Global Catalogue of Microorganisms (GCM) 10K type strain sequencing project: providing services to taxonomists for standard genome sequencing and annotation.</title>
        <authorList>
            <consortium name="The Broad Institute Genomics Platform"/>
            <consortium name="The Broad Institute Genome Sequencing Center for Infectious Disease"/>
            <person name="Wu L."/>
            <person name="Ma J."/>
        </authorList>
    </citation>
    <scope>NUCLEOTIDE SEQUENCE [LARGE SCALE GENOMIC DNA]</scope>
    <source>
        <strain evidence="6">CGMCC 1.10759</strain>
    </source>
</reference>
<dbReference type="PANTHER" id="PTHR44688">
    <property type="entry name" value="DNA-BINDING TRANSCRIPTIONAL ACTIVATOR DEVR_DOSR"/>
    <property type="match status" value="1"/>
</dbReference>
<keyword evidence="6" id="KW-1185">Reference proteome</keyword>
<evidence type="ECO:0000313" key="6">
    <source>
        <dbReference type="Proteomes" id="UP001595904"/>
    </source>
</evidence>
<dbReference type="Gene3D" id="1.10.10.10">
    <property type="entry name" value="Winged helix-like DNA-binding domain superfamily/Winged helix DNA-binding domain"/>
    <property type="match status" value="1"/>
</dbReference>
<dbReference type="Proteomes" id="UP001595904">
    <property type="component" value="Unassembled WGS sequence"/>
</dbReference>
<evidence type="ECO:0000259" key="4">
    <source>
        <dbReference type="PROSITE" id="PS50043"/>
    </source>
</evidence>
<keyword evidence="3" id="KW-0804">Transcription</keyword>
<dbReference type="InterPro" id="IPR036388">
    <property type="entry name" value="WH-like_DNA-bd_sf"/>
</dbReference>
<organism evidence="5 6">
    <name type="scientific">Steroidobacter flavus</name>
    <dbReference type="NCBI Taxonomy" id="1842136"/>
    <lineage>
        <taxon>Bacteria</taxon>
        <taxon>Pseudomonadati</taxon>
        <taxon>Pseudomonadota</taxon>
        <taxon>Gammaproteobacteria</taxon>
        <taxon>Steroidobacterales</taxon>
        <taxon>Steroidobacteraceae</taxon>
        <taxon>Steroidobacter</taxon>
    </lineage>
</organism>
<comment type="caution">
    <text evidence="5">The sequence shown here is derived from an EMBL/GenBank/DDBJ whole genome shotgun (WGS) entry which is preliminary data.</text>
</comment>
<evidence type="ECO:0000256" key="3">
    <source>
        <dbReference type="ARBA" id="ARBA00023163"/>
    </source>
</evidence>
<evidence type="ECO:0000313" key="5">
    <source>
        <dbReference type="EMBL" id="MFC4308618.1"/>
    </source>
</evidence>
<dbReference type="PROSITE" id="PS00622">
    <property type="entry name" value="HTH_LUXR_1"/>
    <property type="match status" value="1"/>
</dbReference>
<keyword evidence="1" id="KW-0805">Transcription regulation</keyword>